<keyword evidence="3" id="KW-1185">Reference proteome</keyword>
<evidence type="ECO:0000256" key="1">
    <source>
        <dbReference type="SAM" id="Phobius"/>
    </source>
</evidence>
<feature type="transmembrane region" description="Helical" evidence="1">
    <location>
        <begin position="12"/>
        <end position="38"/>
    </location>
</feature>
<evidence type="ECO:0000313" key="2">
    <source>
        <dbReference type="EMBL" id="GKV51934.1"/>
    </source>
</evidence>
<dbReference type="EMBL" id="BPVZ01000568">
    <property type="protein sequence ID" value="GKV51934.1"/>
    <property type="molecule type" value="Genomic_DNA"/>
</dbReference>
<evidence type="ECO:0008006" key="4">
    <source>
        <dbReference type="Google" id="ProtNLM"/>
    </source>
</evidence>
<proteinExistence type="predicted"/>
<evidence type="ECO:0000313" key="3">
    <source>
        <dbReference type="Proteomes" id="UP001054252"/>
    </source>
</evidence>
<reference evidence="2 3" key="1">
    <citation type="journal article" date="2021" name="Commun. Biol.">
        <title>The genome of Shorea leprosula (Dipterocarpaceae) highlights the ecological relevance of drought in aseasonal tropical rainforests.</title>
        <authorList>
            <person name="Ng K.K.S."/>
            <person name="Kobayashi M.J."/>
            <person name="Fawcett J.A."/>
            <person name="Hatakeyama M."/>
            <person name="Paape T."/>
            <person name="Ng C.H."/>
            <person name="Ang C.C."/>
            <person name="Tnah L.H."/>
            <person name="Lee C.T."/>
            <person name="Nishiyama T."/>
            <person name="Sese J."/>
            <person name="O'Brien M.J."/>
            <person name="Copetti D."/>
            <person name="Mohd Noor M.I."/>
            <person name="Ong R.C."/>
            <person name="Putra M."/>
            <person name="Sireger I.Z."/>
            <person name="Indrioko S."/>
            <person name="Kosugi Y."/>
            <person name="Izuno A."/>
            <person name="Isagi Y."/>
            <person name="Lee S.L."/>
            <person name="Shimizu K.K."/>
        </authorList>
    </citation>
    <scope>NUCLEOTIDE SEQUENCE [LARGE SCALE GENOMIC DNA]</scope>
    <source>
        <strain evidence="2">214</strain>
    </source>
</reference>
<organism evidence="2 3">
    <name type="scientific">Rubroshorea leprosula</name>
    <dbReference type="NCBI Taxonomy" id="152421"/>
    <lineage>
        <taxon>Eukaryota</taxon>
        <taxon>Viridiplantae</taxon>
        <taxon>Streptophyta</taxon>
        <taxon>Embryophyta</taxon>
        <taxon>Tracheophyta</taxon>
        <taxon>Spermatophyta</taxon>
        <taxon>Magnoliopsida</taxon>
        <taxon>eudicotyledons</taxon>
        <taxon>Gunneridae</taxon>
        <taxon>Pentapetalae</taxon>
        <taxon>rosids</taxon>
        <taxon>malvids</taxon>
        <taxon>Malvales</taxon>
        <taxon>Dipterocarpaceae</taxon>
        <taxon>Rubroshorea</taxon>
    </lineage>
</organism>
<comment type="caution">
    <text evidence="2">The sequence shown here is derived from an EMBL/GenBank/DDBJ whole genome shotgun (WGS) entry which is preliminary data.</text>
</comment>
<dbReference type="AlphaFoldDB" id="A0AAV5MQN6"/>
<keyword evidence="1" id="KW-0812">Transmembrane</keyword>
<protein>
    <recommendedName>
        <fullName evidence="4">Cytochrome c oxidase subunit 3</fullName>
    </recommendedName>
</protein>
<keyword evidence="1" id="KW-1133">Transmembrane helix</keyword>
<dbReference type="Proteomes" id="UP001054252">
    <property type="component" value="Unassembled WGS sequence"/>
</dbReference>
<name>A0AAV5MQN6_9ROSI</name>
<sequence>MEFSGSEPQTDLQFALLVCASHHVMHVAISIVYGAGLLS</sequence>
<accession>A0AAV5MQN6</accession>
<gene>
    <name evidence="2" type="ORF">SLEP1_g58547</name>
</gene>
<keyword evidence="1" id="KW-0472">Membrane</keyword>